<sequence length="485" mass="55501">MQCKFIVVTALAGSIANHTVAKDTVLYDITEQSPFTTATQYETFIENEGVEQLFDVSLRSKFISKHARSWVSLAFDNKQQVLEYSLTSAADAPERDPKQWTLYGSNDAKVWQTLDSRDNINFAKRTQVKRFVVTNPGKFTFFKLDMAQQGTTAWGDSYLQLADFSLFAPTNLPVAQFEIEAPTTLINQPVDIVGKVQNTPATLNWLVPGAKIFSHGNKAKAYFSKPGRYSVTLISKNIYGESRVVQRNAIKVLDKSHPWLGYETPEVKVVIEDGESEGAKRLLRLFPDIKRTIDRVTRELAPLLYKNFVELPDFEQVTFTLKWMDTIAYRAGDDSNMEIAFSSKYITERLANKPDEVVKYELLGVLWHELTHGYQHFPKSIGYDDPQAHAFIEGVADLIRIQAGYHKTRKPKLSESYLGGYTNTGFFLHWLAPQYPDFTYRFNQTAIELNEWSFEKAIHVVTQENIEQLWAKYQSHLRSQLTIIE</sequence>
<dbReference type="InterPro" id="IPR008979">
    <property type="entry name" value="Galactose-bd-like_sf"/>
</dbReference>
<dbReference type="InterPro" id="IPR035986">
    <property type="entry name" value="PKD_dom_sf"/>
</dbReference>
<dbReference type="PANTHER" id="PTHR33321:SF12">
    <property type="entry name" value="PLANT BASIC SECRETORY PROTEIN (BSP) FAMILY PROTEIN"/>
    <property type="match status" value="1"/>
</dbReference>
<dbReference type="SUPFAM" id="SSF49299">
    <property type="entry name" value="PKD domain"/>
    <property type="match status" value="1"/>
</dbReference>
<accession>A0ABR9EJA8</accession>
<dbReference type="Proteomes" id="UP000615755">
    <property type="component" value="Unassembled WGS sequence"/>
</dbReference>
<proteinExistence type="predicted"/>
<reference evidence="1 2" key="1">
    <citation type="submission" date="2015-03" db="EMBL/GenBank/DDBJ databases">
        <title>Genome sequence of Pseudoalteromonas aurantia.</title>
        <authorList>
            <person name="Xie B.-B."/>
            <person name="Rong J.-C."/>
            <person name="Qin Q.-L."/>
            <person name="Zhang Y.-Z."/>
        </authorList>
    </citation>
    <scope>NUCLEOTIDE SEQUENCE [LARGE SCALE GENOMIC DNA]</scope>
    <source>
        <strain evidence="1 2">208</strain>
    </source>
</reference>
<dbReference type="PANTHER" id="PTHR33321">
    <property type="match status" value="1"/>
</dbReference>
<evidence type="ECO:0000313" key="1">
    <source>
        <dbReference type="EMBL" id="MBE0371095.1"/>
    </source>
</evidence>
<keyword evidence="2" id="KW-1185">Reference proteome</keyword>
<dbReference type="EMBL" id="AQGV01000015">
    <property type="protein sequence ID" value="MBE0371095.1"/>
    <property type="molecule type" value="Genomic_DNA"/>
</dbReference>
<dbReference type="Pfam" id="PF04450">
    <property type="entry name" value="BSP"/>
    <property type="match status" value="1"/>
</dbReference>
<evidence type="ECO:0008006" key="3">
    <source>
        <dbReference type="Google" id="ProtNLM"/>
    </source>
</evidence>
<dbReference type="Gene3D" id="2.60.120.260">
    <property type="entry name" value="Galactose-binding domain-like"/>
    <property type="match status" value="1"/>
</dbReference>
<dbReference type="RefSeq" id="WP_192510098.1">
    <property type="nucleotide sequence ID" value="NZ_AQGV01000015.1"/>
</dbReference>
<name>A0ABR9EJA8_9GAMM</name>
<dbReference type="SUPFAM" id="SSF49785">
    <property type="entry name" value="Galactose-binding domain-like"/>
    <property type="match status" value="1"/>
</dbReference>
<organism evidence="1 2">
    <name type="scientific">Pseudoalteromonas aurantia 208</name>
    <dbReference type="NCBI Taxonomy" id="1314867"/>
    <lineage>
        <taxon>Bacteria</taxon>
        <taxon>Pseudomonadati</taxon>
        <taxon>Pseudomonadota</taxon>
        <taxon>Gammaproteobacteria</taxon>
        <taxon>Alteromonadales</taxon>
        <taxon>Pseudoalteromonadaceae</taxon>
        <taxon>Pseudoalteromonas</taxon>
    </lineage>
</organism>
<dbReference type="InterPro" id="IPR007541">
    <property type="entry name" value="Uncharacterised_BSP"/>
</dbReference>
<gene>
    <name evidence="1" type="ORF">PAUR_b1275</name>
</gene>
<comment type="caution">
    <text evidence="1">The sequence shown here is derived from an EMBL/GenBank/DDBJ whole genome shotgun (WGS) entry which is preliminary data.</text>
</comment>
<protein>
    <recommendedName>
        <fullName evidence="3">PKD domain-containing protein</fullName>
    </recommendedName>
</protein>
<evidence type="ECO:0000313" key="2">
    <source>
        <dbReference type="Proteomes" id="UP000615755"/>
    </source>
</evidence>